<evidence type="ECO:0000313" key="8">
    <source>
        <dbReference type="EMBL" id="HGN36820.1"/>
    </source>
</evidence>
<dbReference type="PANTHER" id="PTHR34702">
    <property type="entry name" value="NA(+)/H(+) ANTIPORTER SUBUNIT F1"/>
    <property type="match status" value="1"/>
</dbReference>
<feature type="transmembrane region" description="Helical" evidence="7">
    <location>
        <begin position="38"/>
        <end position="57"/>
    </location>
</feature>
<dbReference type="InterPro" id="IPR007208">
    <property type="entry name" value="MrpF/PhaF-like"/>
</dbReference>
<gene>
    <name evidence="8" type="ORF">ENT87_04665</name>
    <name evidence="9" type="ORF">ENU30_02640</name>
</gene>
<dbReference type="GO" id="GO:0015385">
    <property type="term" value="F:sodium:proton antiporter activity"/>
    <property type="evidence" value="ECO:0007669"/>
    <property type="project" value="TreeGrafter"/>
</dbReference>
<evidence type="ECO:0000256" key="2">
    <source>
        <dbReference type="ARBA" id="ARBA00022448"/>
    </source>
</evidence>
<feature type="transmembrane region" description="Helical" evidence="7">
    <location>
        <begin position="63"/>
        <end position="82"/>
    </location>
</feature>
<dbReference type="EMBL" id="DTAI01000133">
    <property type="protein sequence ID" value="HGN36820.1"/>
    <property type="molecule type" value="Genomic_DNA"/>
</dbReference>
<dbReference type="GO" id="GO:0005886">
    <property type="term" value="C:plasma membrane"/>
    <property type="evidence" value="ECO:0007669"/>
    <property type="project" value="UniProtKB-SubCell"/>
</dbReference>
<evidence type="ECO:0000256" key="1">
    <source>
        <dbReference type="ARBA" id="ARBA00004651"/>
    </source>
</evidence>
<evidence type="ECO:0000256" key="5">
    <source>
        <dbReference type="ARBA" id="ARBA00022989"/>
    </source>
</evidence>
<keyword evidence="5 7" id="KW-1133">Transmembrane helix</keyword>
<feature type="transmembrane region" description="Helical" evidence="7">
    <location>
        <begin position="6"/>
        <end position="26"/>
    </location>
</feature>
<keyword evidence="3" id="KW-1003">Cell membrane</keyword>
<accession>A0A7J3I7U1</accession>
<sequence>MDIDVIYSVIGIVISVYLLSSILYIIRLVKGPTIPDRILALDALSYDLSVFIALLALFLRRPIVASGLIALTLWIHALDLYVSKYIEAKEMGD</sequence>
<comment type="caution">
    <text evidence="8">The sequence shown here is derived from an EMBL/GenBank/DDBJ whole genome shotgun (WGS) entry which is preliminary data.</text>
</comment>
<evidence type="ECO:0000256" key="7">
    <source>
        <dbReference type="SAM" id="Phobius"/>
    </source>
</evidence>
<dbReference type="PANTHER" id="PTHR34702:SF1">
    <property type="entry name" value="NA(+)_H(+) ANTIPORTER SUBUNIT F"/>
    <property type="match status" value="1"/>
</dbReference>
<evidence type="ECO:0000256" key="4">
    <source>
        <dbReference type="ARBA" id="ARBA00022692"/>
    </source>
</evidence>
<dbReference type="AlphaFoldDB" id="A0A7J3I7U1"/>
<proteinExistence type="predicted"/>
<name>A0A7J3I7U1_9CREN</name>
<evidence type="ECO:0000313" key="9">
    <source>
        <dbReference type="EMBL" id="HGQ17868.1"/>
    </source>
</evidence>
<comment type="subcellular location">
    <subcellularLocation>
        <location evidence="1">Cell membrane</location>
        <topology evidence="1">Multi-pass membrane protein</topology>
    </subcellularLocation>
</comment>
<keyword evidence="4 7" id="KW-0812">Transmembrane</keyword>
<protein>
    <submittedName>
        <fullName evidence="8">pH regulation protein F</fullName>
    </submittedName>
</protein>
<evidence type="ECO:0000256" key="3">
    <source>
        <dbReference type="ARBA" id="ARBA00022475"/>
    </source>
</evidence>
<keyword evidence="2" id="KW-0813">Transport</keyword>
<organism evidence="8">
    <name type="scientific">Ignisphaera aggregans</name>
    <dbReference type="NCBI Taxonomy" id="334771"/>
    <lineage>
        <taxon>Archaea</taxon>
        <taxon>Thermoproteota</taxon>
        <taxon>Thermoprotei</taxon>
        <taxon>Desulfurococcales</taxon>
        <taxon>Desulfurococcaceae</taxon>
        <taxon>Ignisphaera</taxon>
    </lineage>
</organism>
<dbReference type="EMBL" id="DTBZ01000062">
    <property type="protein sequence ID" value="HGQ17868.1"/>
    <property type="molecule type" value="Genomic_DNA"/>
</dbReference>
<evidence type="ECO:0000256" key="6">
    <source>
        <dbReference type="ARBA" id="ARBA00023136"/>
    </source>
</evidence>
<dbReference type="Pfam" id="PF04066">
    <property type="entry name" value="MrpF_PhaF"/>
    <property type="match status" value="1"/>
</dbReference>
<reference evidence="8" key="1">
    <citation type="journal article" date="2020" name="mSystems">
        <title>Genome- and Community-Level Interaction Insights into Carbon Utilization and Element Cycling Functions of Hydrothermarchaeota in Hydrothermal Sediment.</title>
        <authorList>
            <person name="Zhou Z."/>
            <person name="Liu Y."/>
            <person name="Xu W."/>
            <person name="Pan J."/>
            <person name="Luo Z.H."/>
            <person name="Li M."/>
        </authorList>
    </citation>
    <scope>NUCLEOTIDE SEQUENCE [LARGE SCALE GENOMIC DNA]</scope>
    <source>
        <strain evidence="8">SpSt-618</strain>
        <strain evidence="9">SpSt-657</strain>
    </source>
</reference>
<keyword evidence="6 7" id="KW-0472">Membrane</keyword>